<organism evidence="2 3">
    <name type="scientific">Musa troglodytarum</name>
    <name type="common">fe'i banana</name>
    <dbReference type="NCBI Taxonomy" id="320322"/>
    <lineage>
        <taxon>Eukaryota</taxon>
        <taxon>Viridiplantae</taxon>
        <taxon>Streptophyta</taxon>
        <taxon>Embryophyta</taxon>
        <taxon>Tracheophyta</taxon>
        <taxon>Spermatophyta</taxon>
        <taxon>Magnoliopsida</taxon>
        <taxon>Liliopsida</taxon>
        <taxon>Zingiberales</taxon>
        <taxon>Musaceae</taxon>
        <taxon>Musa</taxon>
    </lineage>
</organism>
<protein>
    <submittedName>
        <fullName evidence="2">Uncharacterized protein</fullName>
    </submittedName>
</protein>
<evidence type="ECO:0000256" key="1">
    <source>
        <dbReference type="SAM" id="Phobius"/>
    </source>
</evidence>
<evidence type="ECO:0000313" key="2">
    <source>
        <dbReference type="EMBL" id="URE14672.1"/>
    </source>
</evidence>
<sequence>MLAARDRTFSSSPLVVVLYQSFLFLNLSGFSWFLRLGGISTGLSVSSGNGAAVAPEIASIGEAWRSAISSKIPSRLVFFSPFLNRLCWDFFPFLLESSLLASSSSLSFRCCCSIRFF</sequence>
<dbReference type="AlphaFoldDB" id="A0A9E7GLQ7"/>
<evidence type="ECO:0000313" key="3">
    <source>
        <dbReference type="Proteomes" id="UP001055439"/>
    </source>
</evidence>
<feature type="transmembrane region" description="Helical" evidence="1">
    <location>
        <begin position="12"/>
        <end position="34"/>
    </location>
</feature>
<accession>A0A9E7GLQ7</accession>
<dbReference type="EMBL" id="CP097509">
    <property type="protein sequence ID" value="URE14672.1"/>
    <property type="molecule type" value="Genomic_DNA"/>
</dbReference>
<reference evidence="2" key="1">
    <citation type="submission" date="2022-05" db="EMBL/GenBank/DDBJ databases">
        <title>The Musa troglodytarum L. genome provides insights into the mechanism of non-climacteric behaviour and enrichment of carotenoids.</title>
        <authorList>
            <person name="Wang J."/>
        </authorList>
    </citation>
    <scope>NUCLEOTIDE SEQUENCE</scope>
    <source>
        <tissue evidence="2">Leaf</tissue>
    </source>
</reference>
<keyword evidence="1" id="KW-0812">Transmembrane</keyword>
<gene>
    <name evidence="2" type="ORF">MUK42_12323</name>
</gene>
<keyword evidence="1" id="KW-1133">Transmembrane helix</keyword>
<proteinExistence type="predicted"/>
<keyword evidence="1" id="KW-0472">Membrane</keyword>
<keyword evidence="3" id="KW-1185">Reference proteome</keyword>
<name>A0A9E7GLQ7_9LILI</name>
<dbReference type="Proteomes" id="UP001055439">
    <property type="component" value="Chromosome 7"/>
</dbReference>